<evidence type="ECO:0000256" key="9">
    <source>
        <dbReference type="ARBA" id="ARBA00023012"/>
    </source>
</evidence>
<keyword evidence="9" id="KW-0902">Two-component regulatory system</keyword>
<dbReference type="SMART" id="SM00448">
    <property type="entry name" value="REC"/>
    <property type="match status" value="2"/>
</dbReference>
<evidence type="ECO:0000256" key="4">
    <source>
        <dbReference type="ARBA" id="ARBA00022553"/>
    </source>
</evidence>
<dbReference type="InterPro" id="IPR003661">
    <property type="entry name" value="HisK_dim/P_dom"/>
</dbReference>
<evidence type="ECO:0000313" key="17">
    <source>
        <dbReference type="EMBL" id="WDE07755.1"/>
    </source>
</evidence>
<dbReference type="GO" id="GO:0005524">
    <property type="term" value="F:ATP binding"/>
    <property type="evidence" value="ECO:0007669"/>
    <property type="project" value="UniProtKB-KW"/>
</dbReference>
<keyword evidence="8" id="KW-0067">ATP-binding</keyword>
<sequence length="777" mass="88289">MAITHAQSGRKFRQGIAKQLVFWILFVSSIITLIITAIHLLFDYRHDMAELNDRLLQIEKSYVSTVAAALWVDDIDQLQVQISGIKNISDILLVELFRDGESLIRLGYNKEQYVETKQWPIFYRYEDEQHNLGVLAVTANLEPVYQNLYDKALLVLLTQAAKTFVVSCFILFVVYRLIGRHLSRLSQSMRSIRAGLATTPLSLERRKPLDDELNFMVLSYNKMILSLQQSFEQVNEAKQKAEQASQVKSEFVANMSHEIRTPMNGIIGTTSLLLSSNLNEEQLHLAEIINRSSYNLLDLLNGVLDLSKIESGRLEIESIEFSLTELCESVIELFSPRANEKGLELKLQIASSIDHYLLGDPVRLRQILSNLIGNAIKFTHSGQVLLKVECLEQKAQQQRILFNVYDTGIGIDKEHLDEVFEKFSQVDNSTTRKYEGTGLGLAICKELVEAMGSKIHLKSEQNQGSHFYFDIAFTITSHLLSKDEEDLRQLTNKRVLYLNDQTLNLTVLNPLLTGWGMVTDEISNPDQLFDQLNKQFNCGNPYHLLLVDKNIPGSCGYEIAQSIRKNTKFVQLKIILTSADPEHNDIERCQKNGIQGLMATPAKDHEILNIINLVLSNSIFNTQVFTKYSAKKTFEQQAKPSHNFDLNILLVEDIRVNQIVATKILKSFNCTVTIADNGRKAIELWQDGDFDIIFMDCFMPEMDGFEAARQIRRLEEADQHTTIIAITAGSLTEDKQKCLDVGMDDFINKPINREAILDTLVTHGQHKKSKVLQQLDA</sequence>
<dbReference type="Proteomes" id="UP000032352">
    <property type="component" value="Chromosome"/>
</dbReference>
<dbReference type="PANTHER" id="PTHR45339:SF1">
    <property type="entry name" value="HYBRID SIGNAL TRANSDUCTION HISTIDINE KINASE J"/>
    <property type="match status" value="1"/>
</dbReference>
<dbReference type="SUPFAM" id="SSF47384">
    <property type="entry name" value="Homodimeric domain of signal transducing histidine kinase"/>
    <property type="match status" value="1"/>
</dbReference>
<dbReference type="InterPro" id="IPR005467">
    <property type="entry name" value="His_kinase_dom"/>
</dbReference>
<dbReference type="Pfam" id="PF02518">
    <property type="entry name" value="HATPase_c"/>
    <property type="match status" value="1"/>
</dbReference>
<evidence type="ECO:0000259" key="14">
    <source>
        <dbReference type="PROSITE" id="PS50109"/>
    </source>
</evidence>
<dbReference type="SUPFAM" id="SSF55874">
    <property type="entry name" value="ATPase domain of HSP90 chaperone/DNA topoisomerase II/histidine kinase"/>
    <property type="match status" value="1"/>
</dbReference>
<feature type="domain" description="HAMP" evidence="16">
    <location>
        <begin position="176"/>
        <end position="232"/>
    </location>
</feature>
<dbReference type="Pfam" id="PF17149">
    <property type="entry name" value="CHASE5"/>
    <property type="match status" value="1"/>
</dbReference>
<keyword evidence="13" id="KW-1133">Transmembrane helix</keyword>
<organism evidence="17 18">
    <name type="scientific">Thalassomonas viridans</name>
    <dbReference type="NCBI Taxonomy" id="137584"/>
    <lineage>
        <taxon>Bacteria</taxon>
        <taxon>Pseudomonadati</taxon>
        <taxon>Pseudomonadota</taxon>
        <taxon>Gammaproteobacteria</taxon>
        <taxon>Alteromonadales</taxon>
        <taxon>Colwelliaceae</taxon>
        <taxon>Thalassomonas</taxon>
    </lineage>
</organism>
<protein>
    <recommendedName>
        <fullName evidence="11">Sensory/regulatory protein RpfC</fullName>
        <ecNumber evidence="3">2.7.13.3</ecNumber>
    </recommendedName>
</protein>
<dbReference type="Pfam" id="PF00072">
    <property type="entry name" value="Response_reg"/>
    <property type="match status" value="2"/>
</dbReference>
<dbReference type="EMBL" id="CP059733">
    <property type="protein sequence ID" value="WDE07755.1"/>
    <property type="molecule type" value="Genomic_DNA"/>
</dbReference>
<comment type="subunit">
    <text evidence="10">At low DSF concentrations, interacts with RpfF.</text>
</comment>
<dbReference type="Gene3D" id="3.30.565.10">
    <property type="entry name" value="Histidine kinase-like ATPase, C-terminal domain"/>
    <property type="match status" value="1"/>
</dbReference>
<feature type="transmembrane region" description="Helical" evidence="13">
    <location>
        <begin position="152"/>
        <end position="178"/>
    </location>
</feature>
<feature type="modified residue" description="4-aspartylphosphate" evidence="12">
    <location>
        <position position="696"/>
    </location>
</feature>
<keyword evidence="7" id="KW-0418">Kinase</keyword>
<dbReference type="SUPFAM" id="SSF52172">
    <property type="entry name" value="CheY-like"/>
    <property type="match status" value="2"/>
</dbReference>
<evidence type="ECO:0000256" key="1">
    <source>
        <dbReference type="ARBA" id="ARBA00000085"/>
    </source>
</evidence>
<dbReference type="Gene3D" id="1.10.287.130">
    <property type="match status" value="1"/>
</dbReference>
<evidence type="ECO:0000256" key="12">
    <source>
        <dbReference type="PROSITE-ProRule" id="PRU00169"/>
    </source>
</evidence>
<feature type="modified residue" description="4-aspartylphosphate" evidence="12">
    <location>
        <position position="548"/>
    </location>
</feature>
<dbReference type="GO" id="GO:0016020">
    <property type="term" value="C:membrane"/>
    <property type="evidence" value="ECO:0007669"/>
    <property type="project" value="UniProtKB-SubCell"/>
</dbReference>
<dbReference type="InterPro" id="IPR036890">
    <property type="entry name" value="HATPase_C_sf"/>
</dbReference>
<evidence type="ECO:0000259" key="16">
    <source>
        <dbReference type="PROSITE" id="PS50885"/>
    </source>
</evidence>
<dbReference type="Pfam" id="PF00512">
    <property type="entry name" value="HisKA"/>
    <property type="match status" value="1"/>
</dbReference>
<evidence type="ECO:0000256" key="11">
    <source>
        <dbReference type="ARBA" id="ARBA00068150"/>
    </source>
</evidence>
<dbReference type="PRINTS" id="PR00344">
    <property type="entry name" value="BCTRLSENSOR"/>
</dbReference>
<keyword evidence="4 12" id="KW-0597">Phosphoprotein</keyword>
<keyword evidence="13" id="KW-0812">Transmembrane</keyword>
<feature type="domain" description="Response regulatory" evidence="15">
    <location>
        <begin position="494"/>
        <end position="615"/>
    </location>
</feature>
<evidence type="ECO:0000256" key="5">
    <source>
        <dbReference type="ARBA" id="ARBA00022679"/>
    </source>
</evidence>
<feature type="domain" description="Response regulatory" evidence="15">
    <location>
        <begin position="647"/>
        <end position="764"/>
    </location>
</feature>
<dbReference type="KEGG" id="tvd:SG34_013145"/>
<feature type="domain" description="Histidine kinase" evidence="14">
    <location>
        <begin position="254"/>
        <end position="475"/>
    </location>
</feature>
<dbReference type="EC" id="2.7.13.3" evidence="3"/>
<dbReference type="SMART" id="SM00388">
    <property type="entry name" value="HisKA"/>
    <property type="match status" value="1"/>
</dbReference>
<dbReference type="Gene3D" id="6.10.340.10">
    <property type="match status" value="1"/>
</dbReference>
<dbReference type="CDD" id="cd00082">
    <property type="entry name" value="HisKA"/>
    <property type="match status" value="1"/>
</dbReference>
<reference evidence="17 18" key="2">
    <citation type="journal article" date="2022" name="Mar. Drugs">
        <title>Bioassay-Guided Fractionation Leads to the Detection of Cholic Acid Generated by the Rare Thalassomonas sp.</title>
        <authorList>
            <person name="Pheiffer F."/>
            <person name="Schneider Y.K."/>
            <person name="Hansen E.H."/>
            <person name="Andersen J.H."/>
            <person name="Isaksson J."/>
            <person name="Busche T."/>
            <person name="R C."/>
            <person name="Kalinowski J."/>
            <person name="Zyl L.V."/>
            <person name="Trindade M."/>
        </authorList>
    </citation>
    <scope>NUCLEOTIDE SEQUENCE [LARGE SCALE GENOMIC DNA]</scope>
    <source>
        <strain evidence="17 18">XOM25</strain>
    </source>
</reference>
<proteinExistence type="predicted"/>
<dbReference type="InterPro" id="IPR001789">
    <property type="entry name" value="Sig_transdc_resp-reg_receiver"/>
</dbReference>
<dbReference type="InterPro" id="IPR011006">
    <property type="entry name" value="CheY-like_superfamily"/>
</dbReference>
<dbReference type="SMART" id="SM00387">
    <property type="entry name" value="HATPase_c"/>
    <property type="match status" value="1"/>
</dbReference>
<keyword evidence="18" id="KW-1185">Reference proteome</keyword>
<evidence type="ECO:0000256" key="13">
    <source>
        <dbReference type="SAM" id="Phobius"/>
    </source>
</evidence>
<keyword evidence="6" id="KW-0547">Nucleotide-binding</keyword>
<evidence type="ECO:0000256" key="3">
    <source>
        <dbReference type="ARBA" id="ARBA00012438"/>
    </source>
</evidence>
<comment type="catalytic activity">
    <reaction evidence="1">
        <text>ATP + protein L-histidine = ADP + protein N-phospho-L-histidine.</text>
        <dbReference type="EC" id="2.7.13.3"/>
    </reaction>
</comment>
<dbReference type="PROSITE" id="PS50885">
    <property type="entry name" value="HAMP"/>
    <property type="match status" value="1"/>
</dbReference>
<dbReference type="InterPro" id="IPR004358">
    <property type="entry name" value="Sig_transdc_His_kin-like_C"/>
</dbReference>
<evidence type="ECO:0000313" key="18">
    <source>
        <dbReference type="Proteomes" id="UP000032352"/>
    </source>
</evidence>
<evidence type="ECO:0000256" key="6">
    <source>
        <dbReference type="ARBA" id="ARBA00022741"/>
    </source>
</evidence>
<dbReference type="InterPro" id="IPR036097">
    <property type="entry name" value="HisK_dim/P_sf"/>
</dbReference>
<dbReference type="InterPro" id="IPR033414">
    <property type="entry name" value="Sensor_dom"/>
</dbReference>
<dbReference type="InterPro" id="IPR003660">
    <property type="entry name" value="HAMP_dom"/>
</dbReference>
<accession>A0AAF0CCB1</accession>
<evidence type="ECO:0000256" key="7">
    <source>
        <dbReference type="ARBA" id="ARBA00022777"/>
    </source>
</evidence>
<reference evidence="17 18" key="1">
    <citation type="journal article" date="2015" name="Genome Announc.">
        <title>Draft Genome Sequences of Marine Isolates of Thalassomonas viridans and Thalassomonas actiniarum.</title>
        <authorList>
            <person name="Olonade I."/>
            <person name="van Zyl L.J."/>
            <person name="Trindade M."/>
        </authorList>
    </citation>
    <scope>NUCLEOTIDE SEQUENCE [LARGE SCALE GENOMIC DNA]</scope>
    <source>
        <strain evidence="17 18">XOM25</strain>
    </source>
</reference>
<dbReference type="CDD" id="cd16922">
    <property type="entry name" value="HATPase_EvgS-ArcB-TorS-like"/>
    <property type="match status" value="1"/>
</dbReference>
<evidence type="ECO:0000256" key="8">
    <source>
        <dbReference type="ARBA" id="ARBA00022840"/>
    </source>
</evidence>
<dbReference type="AlphaFoldDB" id="A0AAF0CCB1"/>
<dbReference type="InterPro" id="IPR003594">
    <property type="entry name" value="HATPase_dom"/>
</dbReference>
<name>A0AAF0CCB1_9GAMM</name>
<dbReference type="FunFam" id="3.30.565.10:FF:000010">
    <property type="entry name" value="Sensor histidine kinase RcsC"/>
    <property type="match status" value="1"/>
</dbReference>
<evidence type="ECO:0000259" key="15">
    <source>
        <dbReference type="PROSITE" id="PS50110"/>
    </source>
</evidence>
<feature type="transmembrane region" description="Helical" evidence="13">
    <location>
        <begin position="20"/>
        <end position="42"/>
    </location>
</feature>
<keyword evidence="13" id="KW-0472">Membrane</keyword>
<dbReference type="GO" id="GO:0000155">
    <property type="term" value="F:phosphorelay sensor kinase activity"/>
    <property type="evidence" value="ECO:0007669"/>
    <property type="project" value="InterPro"/>
</dbReference>
<dbReference type="PANTHER" id="PTHR45339">
    <property type="entry name" value="HYBRID SIGNAL TRANSDUCTION HISTIDINE KINASE J"/>
    <property type="match status" value="1"/>
</dbReference>
<dbReference type="Gene3D" id="3.40.50.2300">
    <property type="match status" value="2"/>
</dbReference>
<evidence type="ECO:0000256" key="10">
    <source>
        <dbReference type="ARBA" id="ARBA00064003"/>
    </source>
</evidence>
<comment type="subcellular location">
    <subcellularLocation>
        <location evidence="2">Membrane</location>
    </subcellularLocation>
</comment>
<dbReference type="RefSeq" id="WP_152647413.1">
    <property type="nucleotide sequence ID" value="NZ_CP059733.1"/>
</dbReference>
<keyword evidence="5" id="KW-0808">Transferase</keyword>
<dbReference type="PROSITE" id="PS50110">
    <property type="entry name" value="RESPONSE_REGULATORY"/>
    <property type="match status" value="2"/>
</dbReference>
<dbReference type="PROSITE" id="PS50109">
    <property type="entry name" value="HIS_KIN"/>
    <property type="match status" value="1"/>
</dbReference>
<dbReference type="FunFam" id="1.10.287.130:FF:000002">
    <property type="entry name" value="Two-component osmosensing histidine kinase"/>
    <property type="match status" value="1"/>
</dbReference>
<gene>
    <name evidence="17" type="ORF">SG34_013145</name>
</gene>
<evidence type="ECO:0000256" key="2">
    <source>
        <dbReference type="ARBA" id="ARBA00004370"/>
    </source>
</evidence>
<dbReference type="CDD" id="cd17546">
    <property type="entry name" value="REC_hyHK_CKI1_RcsC-like"/>
    <property type="match status" value="1"/>
</dbReference>